<evidence type="ECO:0000313" key="1">
    <source>
        <dbReference type="EMBL" id="EYC15063.1"/>
    </source>
</evidence>
<name>A0A016UKR5_9BILA</name>
<organism evidence="1 2">
    <name type="scientific">Ancylostoma ceylanicum</name>
    <dbReference type="NCBI Taxonomy" id="53326"/>
    <lineage>
        <taxon>Eukaryota</taxon>
        <taxon>Metazoa</taxon>
        <taxon>Ecdysozoa</taxon>
        <taxon>Nematoda</taxon>
        <taxon>Chromadorea</taxon>
        <taxon>Rhabditida</taxon>
        <taxon>Rhabditina</taxon>
        <taxon>Rhabditomorpha</taxon>
        <taxon>Strongyloidea</taxon>
        <taxon>Ancylostomatidae</taxon>
        <taxon>Ancylostomatinae</taxon>
        <taxon>Ancylostoma</taxon>
    </lineage>
</organism>
<dbReference type="AlphaFoldDB" id="A0A016UKR5"/>
<gene>
    <name evidence="1" type="primary">Acey_s0038.g3611</name>
    <name evidence="1" type="ORF">Y032_0038g3611</name>
</gene>
<proteinExistence type="predicted"/>
<keyword evidence="2" id="KW-1185">Reference proteome</keyword>
<dbReference type="EMBL" id="JARK01001374">
    <property type="protein sequence ID" value="EYC15063.1"/>
    <property type="molecule type" value="Genomic_DNA"/>
</dbReference>
<sequence length="73" mass="8522">MPAFPITWHHISHRTAARYRMPFSTLWTQNSPNKFLEPIWSSPIPKLVHKLFPPFLFDKLSAQSLRTTCKANS</sequence>
<protein>
    <submittedName>
        <fullName evidence="1">Uncharacterized protein</fullName>
    </submittedName>
</protein>
<evidence type="ECO:0000313" key="2">
    <source>
        <dbReference type="Proteomes" id="UP000024635"/>
    </source>
</evidence>
<dbReference type="Proteomes" id="UP000024635">
    <property type="component" value="Unassembled WGS sequence"/>
</dbReference>
<reference evidence="2" key="1">
    <citation type="journal article" date="2015" name="Nat. Genet.">
        <title>The genome and transcriptome of the zoonotic hookworm Ancylostoma ceylanicum identify infection-specific gene families.</title>
        <authorList>
            <person name="Schwarz E.M."/>
            <person name="Hu Y."/>
            <person name="Antoshechkin I."/>
            <person name="Miller M.M."/>
            <person name="Sternberg P.W."/>
            <person name="Aroian R.V."/>
        </authorList>
    </citation>
    <scope>NUCLEOTIDE SEQUENCE</scope>
    <source>
        <strain evidence="2">HY135</strain>
    </source>
</reference>
<comment type="caution">
    <text evidence="1">The sequence shown here is derived from an EMBL/GenBank/DDBJ whole genome shotgun (WGS) entry which is preliminary data.</text>
</comment>
<accession>A0A016UKR5</accession>